<feature type="region of interest" description="Disordered" evidence="1">
    <location>
        <begin position="839"/>
        <end position="927"/>
    </location>
</feature>
<feature type="region of interest" description="Disordered" evidence="1">
    <location>
        <begin position="951"/>
        <end position="1193"/>
    </location>
</feature>
<accession>A0A1Q3F3R1</accession>
<feature type="compositionally biased region" description="Low complexity" evidence="1">
    <location>
        <begin position="1070"/>
        <end position="1087"/>
    </location>
</feature>
<feature type="compositionally biased region" description="Basic and acidic residues" evidence="1">
    <location>
        <begin position="804"/>
        <end position="820"/>
    </location>
</feature>
<feature type="compositionally biased region" description="Low complexity" evidence="1">
    <location>
        <begin position="978"/>
        <end position="1002"/>
    </location>
</feature>
<feature type="compositionally biased region" description="Polar residues" evidence="1">
    <location>
        <begin position="243"/>
        <end position="257"/>
    </location>
</feature>
<name>A0A1Q3F3R1_CULTA</name>
<feature type="compositionally biased region" description="Low complexity" evidence="1">
    <location>
        <begin position="839"/>
        <end position="849"/>
    </location>
</feature>
<feature type="compositionally biased region" description="Low complexity" evidence="1">
    <location>
        <begin position="1018"/>
        <end position="1029"/>
    </location>
</feature>
<feature type="region of interest" description="Disordered" evidence="1">
    <location>
        <begin position="510"/>
        <end position="552"/>
    </location>
</feature>
<feature type="compositionally biased region" description="Acidic residues" evidence="1">
    <location>
        <begin position="775"/>
        <end position="787"/>
    </location>
</feature>
<feature type="compositionally biased region" description="Basic residues" evidence="1">
    <location>
        <begin position="885"/>
        <end position="901"/>
    </location>
</feature>
<feature type="compositionally biased region" description="Polar residues" evidence="1">
    <location>
        <begin position="1044"/>
        <end position="1054"/>
    </location>
</feature>
<sequence>MALPPDELRKRIPQWSLESDGQLLQYMVQISKNLEQKCKQTQNNLNTLLLQLDETHIRFANASNGFNGVQQVKFVENRVKDDDESFYSVREEIEEPGERLPHAEIFQMAVEKSIANMYKCFEKVTVELGSDSDSEDDDEEVAARNTVLRAVQKYPYIGRPLPYIIGSREWREKWHAGLIDSEEESEADTKEQYSESSEDTDDGMFASQATSNHTPSESEGSVWGVHADPRRKRAPSVEPSVSGDDTLSVHSATSSVRRPQMAQHKVPVLPTTPAFRPPSLFPDQTPADDTCSVSSRTKVANLFEESDEEESTPTHQPVVQPAPSFFKGNAQQQQARKTINLFEDEPPPADPDVTPSTSNGSDSTKKQLNLFIESDDGDGDDSINNNVNRSERPPPKKAVANLFGGNDDALNNNEDDDLFVPVKQSVNGATRRIANLFDDEPPVDDFDEIFKPKATAERKAVTGGKLVLPPIEVKKETPATVKTVEVTSPKKGVNLFDEENDDELFKPSVAEKKNQQAVPTTVSKPKVNLFDDDESGDEVPPMVVTSSTKPVVNQTPSIRAEILKKKSIFDSDSDEEDDEDALFGGVSNTNSGEKTKVQVESVPSKVELPVLEVTPSKVDPAVVEVSPAREKPAIPDKPPEEEDTWDVPPDDEYPHVANDIDYFLTTNTISVGMDGGSDENKLKEPLKVEEPPTDVSAEPIKQEPPAKLTVPEPPKSALNFTSIGLFDDVPPPDDEFDEPSQQPATAGDHGEDIFGSRPNSGKATAGQANHRYLFLDDDGPPPDDRDEVDDRKEPVSTKISAIIDEMRQKSESEEQREKPKINRLNAKVNINVSALLPGARRPAAASAPAPEEPEVPSRVDSAAEIKHPQPEQELGTGKLTQLNKGRAKIQTKRKPPTRQLRRATYESSLEQDSPIEESTKETRVVVGSEVKPQHVEVTAAHLHITNQLLSGELSQKLEQPKRFENVEDRRPESKPASAVIVAAPEPKKPAVANATPKSSSKLFSDDESDDDDLFGKLAKTAPTKAPPAKQVTHVPAPMQPPKTTPSTATKQSIFDDSDDDDLFSKRKPAPKAVPAAAATSTMTTPDSSKPPKPPSGKVKSIFSSDEDSDDIFASSKSKQAPPKALEKKTTTKSLFGTSDGEDDEDDLFGTKSKTTPKPAAPQPNPAAQRKPDKPAVVAGTPTSDDPLADLLRS</sequence>
<feature type="region of interest" description="Disordered" evidence="1">
    <location>
        <begin position="671"/>
        <end position="827"/>
    </location>
</feature>
<evidence type="ECO:0000313" key="2">
    <source>
        <dbReference type="EMBL" id="JAV22202.1"/>
    </source>
</evidence>
<evidence type="ECO:0000256" key="1">
    <source>
        <dbReference type="SAM" id="MobiDB-lite"/>
    </source>
</evidence>
<feature type="region of interest" description="Disordered" evidence="1">
    <location>
        <begin position="570"/>
        <end position="601"/>
    </location>
</feature>
<evidence type="ECO:0008006" key="3">
    <source>
        <dbReference type="Google" id="ProtNLM"/>
    </source>
</evidence>
<reference evidence="2" key="1">
    <citation type="submission" date="2017-01" db="EMBL/GenBank/DDBJ databases">
        <title>A deep insight into the sialotranscriptome of adult male and female Cluex tarsalis mosquitoes.</title>
        <authorList>
            <person name="Ribeiro J.M."/>
            <person name="Moreira F."/>
            <person name="Bernard K.A."/>
            <person name="Calvo E."/>
        </authorList>
    </citation>
    <scope>NUCLEOTIDE SEQUENCE</scope>
    <source>
        <strain evidence="2">Kern County</strain>
        <tissue evidence="2">Salivary glands</tissue>
    </source>
</reference>
<protein>
    <recommendedName>
        <fullName evidence="3">FAM21/CAPZIP domain-containing protein</fullName>
    </recommendedName>
</protein>
<feature type="compositionally biased region" description="Acidic residues" evidence="1">
    <location>
        <begin position="639"/>
        <end position="651"/>
    </location>
</feature>
<proteinExistence type="predicted"/>
<dbReference type="AlphaFoldDB" id="A0A1Q3F3R1"/>
<feature type="compositionally biased region" description="Polar residues" evidence="1">
    <location>
        <begin position="207"/>
        <end position="219"/>
    </location>
</feature>
<dbReference type="EMBL" id="GFDL01012843">
    <property type="protein sequence ID" value="JAV22202.1"/>
    <property type="molecule type" value="Transcribed_RNA"/>
</dbReference>
<feature type="region of interest" description="Disordered" evidence="1">
    <location>
        <begin position="623"/>
        <end position="654"/>
    </location>
</feature>
<feature type="compositionally biased region" description="Acidic residues" evidence="1">
    <location>
        <begin position="571"/>
        <end position="581"/>
    </location>
</feature>
<feature type="region of interest" description="Disordered" evidence="1">
    <location>
        <begin position="181"/>
        <end position="415"/>
    </location>
</feature>
<organism evidence="2">
    <name type="scientific">Culex tarsalis</name>
    <name type="common">Encephalitis mosquito</name>
    <dbReference type="NCBI Taxonomy" id="7177"/>
    <lineage>
        <taxon>Eukaryota</taxon>
        <taxon>Metazoa</taxon>
        <taxon>Ecdysozoa</taxon>
        <taxon>Arthropoda</taxon>
        <taxon>Hexapoda</taxon>
        <taxon>Insecta</taxon>
        <taxon>Pterygota</taxon>
        <taxon>Neoptera</taxon>
        <taxon>Endopterygota</taxon>
        <taxon>Diptera</taxon>
        <taxon>Nematocera</taxon>
        <taxon>Culicoidea</taxon>
        <taxon>Culicidae</taxon>
        <taxon>Culicinae</taxon>
        <taxon>Culicini</taxon>
        <taxon>Culex</taxon>
        <taxon>Culex</taxon>
    </lineage>
</organism>
<feature type="compositionally biased region" description="Basic and acidic residues" evidence="1">
    <location>
        <begin position="958"/>
        <end position="973"/>
    </location>
</feature>
<feature type="compositionally biased region" description="Basic and acidic residues" evidence="1">
    <location>
        <begin position="627"/>
        <end position="638"/>
    </location>
</feature>
<feature type="compositionally biased region" description="Basic and acidic residues" evidence="1">
    <location>
        <begin position="855"/>
        <end position="870"/>
    </location>
</feature>
<feature type="compositionally biased region" description="Basic and acidic residues" evidence="1">
    <location>
        <begin position="678"/>
        <end position="690"/>
    </location>
</feature>